<evidence type="ECO:0000313" key="1">
    <source>
        <dbReference type="EMBL" id="OGG57746.1"/>
    </source>
</evidence>
<proteinExistence type="predicted"/>
<comment type="caution">
    <text evidence="1">The sequence shown here is derived from an EMBL/GenBank/DDBJ whole genome shotgun (WGS) entry which is preliminary data.</text>
</comment>
<organism evidence="1 2">
    <name type="scientific">Candidatus Kaiserbacteria bacterium RIFCSPHIGHO2_01_FULL_56_24</name>
    <dbReference type="NCBI Taxonomy" id="1798487"/>
    <lineage>
        <taxon>Bacteria</taxon>
        <taxon>Candidatus Kaiseribacteriota</taxon>
    </lineage>
</organism>
<dbReference type="EMBL" id="MFLA01000045">
    <property type="protein sequence ID" value="OGG57746.1"/>
    <property type="molecule type" value="Genomic_DNA"/>
</dbReference>
<evidence type="ECO:0000313" key="2">
    <source>
        <dbReference type="Proteomes" id="UP000176377"/>
    </source>
</evidence>
<accession>A0A1F6D8M0</accession>
<protein>
    <submittedName>
        <fullName evidence="1">Uncharacterized protein</fullName>
    </submittedName>
</protein>
<gene>
    <name evidence="1" type="ORF">A2765_04925</name>
</gene>
<sequence>MQSATLRFAESGMAGLMRLSGLLKSDPRVRLAEQDKVIMAVVLMSRRWEGSLNRNYTVYGLSLADGGWLYEIGKDVESVELSEHGAKGIMSGRQKMRDEAVSTIINLVQTEAFVEELWGWKIDIAPFLEELEGLPILVFRLTYNGTTIASAAVDGWSGRIMIDGQFGDELYVKPEQVQKVLRERMEAMLEKLTAVA</sequence>
<dbReference type="AlphaFoldDB" id="A0A1F6D8M0"/>
<dbReference type="Proteomes" id="UP000176377">
    <property type="component" value="Unassembled WGS sequence"/>
</dbReference>
<name>A0A1F6D8M0_9BACT</name>
<reference evidence="1 2" key="1">
    <citation type="journal article" date="2016" name="Nat. Commun.">
        <title>Thousands of microbial genomes shed light on interconnected biogeochemical processes in an aquifer system.</title>
        <authorList>
            <person name="Anantharaman K."/>
            <person name="Brown C.T."/>
            <person name="Hug L.A."/>
            <person name="Sharon I."/>
            <person name="Castelle C.J."/>
            <person name="Probst A.J."/>
            <person name="Thomas B.C."/>
            <person name="Singh A."/>
            <person name="Wilkins M.J."/>
            <person name="Karaoz U."/>
            <person name="Brodie E.L."/>
            <person name="Williams K.H."/>
            <person name="Hubbard S.S."/>
            <person name="Banfield J.F."/>
        </authorList>
    </citation>
    <scope>NUCLEOTIDE SEQUENCE [LARGE SCALE GENOMIC DNA]</scope>
</reference>